<evidence type="ECO:0000313" key="2">
    <source>
        <dbReference type="EMBL" id="KAF9779220.1"/>
    </source>
</evidence>
<gene>
    <name evidence="2" type="ORF">BJ322DRAFT_1214326</name>
</gene>
<dbReference type="EMBL" id="WIUZ02000020">
    <property type="protein sequence ID" value="KAF9779220.1"/>
    <property type="molecule type" value="Genomic_DNA"/>
</dbReference>
<feature type="region of interest" description="Disordered" evidence="1">
    <location>
        <begin position="236"/>
        <end position="260"/>
    </location>
</feature>
<keyword evidence="3" id="KW-1185">Reference proteome</keyword>
<reference evidence="2" key="1">
    <citation type="journal article" date="2020" name="Nat. Commun.">
        <title>Large-scale genome sequencing of mycorrhizal fungi provides insights into the early evolution of symbiotic traits.</title>
        <authorList>
            <person name="Miyauchi S."/>
            <person name="Kiss E."/>
            <person name="Kuo A."/>
            <person name="Drula E."/>
            <person name="Kohler A."/>
            <person name="Sanchez-Garcia M."/>
            <person name="Morin E."/>
            <person name="Andreopoulos B."/>
            <person name="Barry K.W."/>
            <person name="Bonito G."/>
            <person name="Buee M."/>
            <person name="Carver A."/>
            <person name="Chen C."/>
            <person name="Cichocki N."/>
            <person name="Clum A."/>
            <person name="Culley D."/>
            <person name="Crous P.W."/>
            <person name="Fauchery L."/>
            <person name="Girlanda M."/>
            <person name="Hayes R.D."/>
            <person name="Keri Z."/>
            <person name="LaButti K."/>
            <person name="Lipzen A."/>
            <person name="Lombard V."/>
            <person name="Magnuson J."/>
            <person name="Maillard F."/>
            <person name="Murat C."/>
            <person name="Nolan M."/>
            <person name="Ohm R.A."/>
            <person name="Pangilinan J."/>
            <person name="Pereira M.F."/>
            <person name="Perotto S."/>
            <person name="Peter M."/>
            <person name="Pfister S."/>
            <person name="Riley R."/>
            <person name="Sitrit Y."/>
            <person name="Stielow J.B."/>
            <person name="Szollosi G."/>
            <person name="Zifcakova L."/>
            <person name="Stursova M."/>
            <person name="Spatafora J.W."/>
            <person name="Tedersoo L."/>
            <person name="Vaario L.M."/>
            <person name="Yamada A."/>
            <person name="Yan M."/>
            <person name="Wang P."/>
            <person name="Xu J."/>
            <person name="Bruns T."/>
            <person name="Baldrian P."/>
            <person name="Vilgalys R."/>
            <person name="Dunand C."/>
            <person name="Henrissat B."/>
            <person name="Grigoriev I.V."/>
            <person name="Hibbett D."/>
            <person name="Nagy L.G."/>
            <person name="Martin F.M."/>
        </authorList>
    </citation>
    <scope>NUCLEOTIDE SEQUENCE</scope>
    <source>
        <strain evidence="2">UH-Tt-Lm1</strain>
    </source>
</reference>
<accession>A0A9P6L2E1</accession>
<proteinExistence type="predicted"/>
<evidence type="ECO:0000313" key="3">
    <source>
        <dbReference type="Proteomes" id="UP000736335"/>
    </source>
</evidence>
<dbReference type="AlphaFoldDB" id="A0A9P6L2E1"/>
<organism evidence="2 3">
    <name type="scientific">Thelephora terrestris</name>
    <dbReference type="NCBI Taxonomy" id="56493"/>
    <lineage>
        <taxon>Eukaryota</taxon>
        <taxon>Fungi</taxon>
        <taxon>Dikarya</taxon>
        <taxon>Basidiomycota</taxon>
        <taxon>Agaricomycotina</taxon>
        <taxon>Agaricomycetes</taxon>
        <taxon>Thelephorales</taxon>
        <taxon>Thelephoraceae</taxon>
        <taxon>Thelephora</taxon>
    </lineage>
</organism>
<reference evidence="2" key="2">
    <citation type="submission" date="2020-11" db="EMBL/GenBank/DDBJ databases">
        <authorList>
            <consortium name="DOE Joint Genome Institute"/>
            <person name="Kuo A."/>
            <person name="Miyauchi S."/>
            <person name="Kiss E."/>
            <person name="Drula E."/>
            <person name="Kohler A."/>
            <person name="Sanchez-Garcia M."/>
            <person name="Andreopoulos B."/>
            <person name="Barry K.W."/>
            <person name="Bonito G."/>
            <person name="Buee M."/>
            <person name="Carver A."/>
            <person name="Chen C."/>
            <person name="Cichocki N."/>
            <person name="Clum A."/>
            <person name="Culley D."/>
            <person name="Crous P.W."/>
            <person name="Fauchery L."/>
            <person name="Girlanda M."/>
            <person name="Hayes R."/>
            <person name="Keri Z."/>
            <person name="Labutti K."/>
            <person name="Lipzen A."/>
            <person name="Lombard V."/>
            <person name="Magnuson J."/>
            <person name="Maillard F."/>
            <person name="Morin E."/>
            <person name="Murat C."/>
            <person name="Nolan M."/>
            <person name="Ohm R."/>
            <person name="Pangilinan J."/>
            <person name="Pereira M."/>
            <person name="Perotto S."/>
            <person name="Peter M."/>
            <person name="Riley R."/>
            <person name="Sitrit Y."/>
            <person name="Stielow B."/>
            <person name="Szollosi G."/>
            <person name="Zifcakova L."/>
            <person name="Stursova M."/>
            <person name="Spatafora J.W."/>
            <person name="Tedersoo L."/>
            <person name="Vaario L.-M."/>
            <person name="Yamada A."/>
            <person name="Yan M."/>
            <person name="Wang P."/>
            <person name="Xu J."/>
            <person name="Bruns T."/>
            <person name="Baldrian P."/>
            <person name="Vilgalys R."/>
            <person name="Henrissat B."/>
            <person name="Grigoriev I.V."/>
            <person name="Hibbett D."/>
            <person name="Nagy L.G."/>
            <person name="Martin F.M."/>
        </authorList>
    </citation>
    <scope>NUCLEOTIDE SEQUENCE</scope>
    <source>
        <strain evidence="2">UH-Tt-Lm1</strain>
    </source>
</reference>
<dbReference type="Proteomes" id="UP000736335">
    <property type="component" value="Unassembled WGS sequence"/>
</dbReference>
<protein>
    <submittedName>
        <fullName evidence="2">Uncharacterized protein</fullName>
    </submittedName>
</protein>
<dbReference type="OrthoDB" id="5584477at2759"/>
<evidence type="ECO:0000256" key="1">
    <source>
        <dbReference type="SAM" id="MobiDB-lite"/>
    </source>
</evidence>
<sequence length="435" mass="48488">MSWKDLQSMVEVQFLKFPEHRDFLRKGLCFDKDFKALTELESYTTFDDIHHWPVRLVVPQANCETLGKQIFLESTFIEGDPIWIYPYQDPIHTHITLAGRSTSIAGAQRVAVLEKKLDGDQVIQDTNNLVAKFYWLEQTQISKVDVTNDAAQTGNTNNLVKDHIHTIMGQTDPPCVMCLTSLIQVFLSGYGWGKGALGDHTHLSGGTQGPGQGTCFHCIFSPFLLSLGTLAEGNPAHGYQHRKPDVQSENKVGSVGEGGPSKKDNMKTLTFMALDLLKAFTWCLVYICICMSKDKDGNISVIDPYPLSSWHGSISSCSYSKMVEVEEGLKNTPLHKECKYLADSLHCYWIMWYCTAGDSNKGNLSTGGGLLGGLSAKSKMTARKKESYREPSDHESFIQVYQLLIDSSDRAIPVPDSKVDLLIELLTRVGEKYNL</sequence>
<name>A0A9P6L2E1_9AGAM</name>
<comment type="caution">
    <text evidence="2">The sequence shown here is derived from an EMBL/GenBank/DDBJ whole genome shotgun (WGS) entry which is preliminary data.</text>
</comment>